<proteinExistence type="inferred from homology"/>
<dbReference type="PANTHER" id="PTHR31118:SF12">
    <property type="entry name" value="CYCLASE-LIKE PROTEIN 2"/>
    <property type="match status" value="1"/>
</dbReference>
<dbReference type="STRING" id="48709.A0A1D2MU12"/>
<dbReference type="Gene3D" id="3.50.30.50">
    <property type="entry name" value="Putative cyclase"/>
    <property type="match status" value="1"/>
</dbReference>
<dbReference type="InterPro" id="IPR037175">
    <property type="entry name" value="KFase_sf"/>
</dbReference>
<organism evidence="2 3">
    <name type="scientific">Orchesella cincta</name>
    <name type="common">Springtail</name>
    <name type="synonym">Podura cincta</name>
    <dbReference type="NCBI Taxonomy" id="48709"/>
    <lineage>
        <taxon>Eukaryota</taxon>
        <taxon>Metazoa</taxon>
        <taxon>Ecdysozoa</taxon>
        <taxon>Arthropoda</taxon>
        <taxon>Hexapoda</taxon>
        <taxon>Collembola</taxon>
        <taxon>Entomobryomorpha</taxon>
        <taxon>Entomobryoidea</taxon>
        <taxon>Orchesellidae</taxon>
        <taxon>Orchesellinae</taxon>
        <taxon>Orchesella</taxon>
    </lineage>
</organism>
<comment type="similarity">
    <text evidence="1">Belongs to the Cyclase 1 superfamily.</text>
</comment>
<reference evidence="2 3" key="1">
    <citation type="journal article" date="2016" name="Genome Biol. Evol.">
        <title>Gene Family Evolution Reflects Adaptation to Soil Environmental Stressors in the Genome of the Collembolan Orchesella cincta.</title>
        <authorList>
            <person name="Faddeeva-Vakhrusheva A."/>
            <person name="Derks M.F."/>
            <person name="Anvar S.Y."/>
            <person name="Agamennone V."/>
            <person name="Suring W."/>
            <person name="Smit S."/>
            <person name="van Straalen N.M."/>
            <person name="Roelofs D."/>
        </authorList>
    </citation>
    <scope>NUCLEOTIDE SEQUENCE [LARGE SCALE GENOMIC DNA]</scope>
    <source>
        <tissue evidence="2">Mixed pool</tissue>
    </source>
</reference>
<comment type="caution">
    <text evidence="2">The sequence shown here is derived from an EMBL/GenBank/DDBJ whole genome shotgun (WGS) entry which is preliminary data.</text>
</comment>
<evidence type="ECO:0000256" key="1">
    <source>
        <dbReference type="ARBA" id="ARBA00007865"/>
    </source>
</evidence>
<gene>
    <name evidence="2" type="ORF">Ocin01_10109</name>
</gene>
<dbReference type="OrthoDB" id="7108654at2759"/>
<dbReference type="AlphaFoldDB" id="A0A1D2MU12"/>
<dbReference type="SUPFAM" id="SSF102198">
    <property type="entry name" value="Putative cyclase"/>
    <property type="match status" value="1"/>
</dbReference>
<dbReference type="OMA" id="WKIINAT"/>
<evidence type="ECO:0000313" key="3">
    <source>
        <dbReference type="Proteomes" id="UP000094527"/>
    </source>
</evidence>
<dbReference type="PANTHER" id="PTHR31118">
    <property type="entry name" value="CYCLASE-LIKE PROTEIN 2"/>
    <property type="match status" value="1"/>
</dbReference>
<name>A0A1D2MU12_ORCCI</name>
<keyword evidence="3" id="KW-1185">Reference proteome</keyword>
<protein>
    <submittedName>
        <fullName evidence="2">Kynurenine formamidase</fullName>
    </submittedName>
</protein>
<dbReference type="Pfam" id="PF04199">
    <property type="entry name" value="Cyclase"/>
    <property type="match status" value="1"/>
</dbReference>
<dbReference type="GO" id="GO:0004061">
    <property type="term" value="F:arylformamidase activity"/>
    <property type="evidence" value="ECO:0007669"/>
    <property type="project" value="InterPro"/>
</dbReference>
<sequence length="235" mass="26608">MKQMASRSFCTSEHTSTHIDAPYHFNKNGRKLHEIPFEDLLNVPGVMIDIFDKVNKIRDGKLVVRQNYVVTRQDIMEWEAKNGKIPHGAVVLLYTGWGMRWGDNNAYLGIAENATVDINEFPPTYTNYPGYDLSAAKFLAEERQIRGAGIDTISIDPGNTKEFWAHRIFTSRNIYMLEMVANLHVLPPRGFSLYMLPFKIDGGTAAPTRVIAKLPCKGRKGLPVNDNESVHEEEL</sequence>
<accession>A0A1D2MU12</accession>
<dbReference type="EMBL" id="LJIJ01000525">
    <property type="protein sequence ID" value="ODM96577.1"/>
    <property type="molecule type" value="Genomic_DNA"/>
</dbReference>
<dbReference type="InterPro" id="IPR007325">
    <property type="entry name" value="KFase/CYL"/>
</dbReference>
<dbReference type="GO" id="GO:0019441">
    <property type="term" value="P:L-tryptophan catabolic process to kynurenine"/>
    <property type="evidence" value="ECO:0007669"/>
    <property type="project" value="InterPro"/>
</dbReference>
<dbReference type="Proteomes" id="UP000094527">
    <property type="component" value="Unassembled WGS sequence"/>
</dbReference>
<evidence type="ECO:0000313" key="2">
    <source>
        <dbReference type="EMBL" id="ODM96577.1"/>
    </source>
</evidence>